<reference evidence="7 8" key="1">
    <citation type="submission" date="2019-08" db="EMBL/GenBank/DDBJ databases">
        <title>Paraburkholderia sp. DCY113.</title>
        <authorList>
            <person name="Kang J."/>
        </authorList>
    </citation>
    <scope>NUCLEOTIDE SEQUENCE [LARGE SCALE GENOMIC DNA]</scope>
    <source>
        <strain evidence="7 8">DCY113</strain>
    </source>
</reference>
<dbReference type="Gene3D" id="1.10.10.10">
    <property type="entry name" value="Winged helix-like DNA-binding domain superfamily/Winged helix DNA-binding domain"/>
    <property type="match status" value="1"/>
</dbReference>
<dbReference type="Gene3D" id="3.30.450.40">
    <property type="match status" value="1"/>
</dbReference>
<feature type="region of interest" description="Disordered" evidence="4">
    <location>
        <begin position="1"/>
        <end position="22"/>
    </location>
</feature>
<dbReference type="Proteomes" id="UP000325273">
    <property type="component" value="Unassembled WGS sequence"/>
</dbReference>
<dbReference type="InterPro" id="IPR005471">
    <property type="entry name" value="Tscrpt_reg_IclR_N"/>
</dbReference>
<feature type="domain" description="IclR-ED" evidence="6">
    <location>
        <begin position="88"/>
        <end position="273"/>
    </location>
</feature>
<gene>
    <name evidence="7" type="ORF">FVF58_31565</name>
</gene>
<dbReference type="GO" id="GO:0045892">
    <property type="term" value="P:negative regulation of DNA-templated transcription"/>
    <property type="evidence" value="ECO:0007669"/>
    <property type="project" value="TreeGrafter"/>
</dbReference>
<name>A0A5B0GPG9_9BURK</name>
<dbReference type="GO" id="GO:0003700">
    <property type="term" value="F:DNA-binding transcription factor activity"/>
    <property type="evidence" value="ECO:0007669"/>
    <property type="project" value="TreeGrafter"/>
</dbReference>
<dbReference type="PANTHER" id="PTHR30136">
    <property type="entry name" value="HELIX-TURN-HELIX TRANSCRIPTIONAL REGULATOR, ICLR FAMILY"/>
    <property type="match status" value="1"/>
</dbReference>
<dbReference type="Pfam" id="PF09339">
    <property type="entry name" value="HTH_IclR"/>
    <property type="match status" value="1"/>
</dbReference>
<proteinExistence type="predicted"/>
<dbReference type="InterPro" id="IPR029016">
    <property type="entry name" value="GAF-like_dom_sf"/>
</dbReference>
<evidence type="ECO:0000256" key="3">
    <source>
        <dbReference type="ARBA" id="ARBA00023163"/>
    </source>
</evidence>
<dbReference type="GO" id="GO:0003677">
    <property type="term" value="F:DNA binding"/>
    <property type="evidence" value="ECO:0007669"/>
    <property type="project" value="UniProtKB-KW"/>
</dbReference>
<dbReference type="InterPro" id="IPR050707">
    <property type="entry name" value="HTH_MetabolicPath_Reg"/>
</dbReference>
<protein>
    <submittedName>
        <fullName evidence="7">IclR family transcriptional regulator</fullName>
    </submittedName>
</protein>
<dbReference type="PROSITE" id="PS51078">
    <property type="entry name" value="ICLR_ED"/>
    <property type="match status" value="1"/>
</dbReference>
<sequence>MKKAQVLESNGEGFAAPERERRQRVQSASTAMVVLKGLAAIGGRASLTALASHIGESPAKVHRYLVSLMEESLVAQEPGTQQYVLGTECLAIGLAAMRLSDPIRFAEPSLVRLRESLEVTCFIAVMGNRGPTIVRFEEPGLPVTVNVRAGSVMSLLWSATGRLFLGLLDETRVRALAEEELRHSPAELLAQLDPDDPIGRLRRDVRAVQCATVKDTNLKGISAVAAPLFDFNGRLCATLTALGATGGFDSSIDGLIATAVRQEAQVISARLGYIAGTRVV</sequence>
<evidence type="ECO:0000256" key="2">
    <source>
        <dbReference type="ARBA" id="ARBA00023125"/>
    </source>
</evidence>
<dbReference type="RefSeq" id="WP_149673687.1">
    <property type="nucleotide sequence ID" value="NZ_VTUZ01000026.1"/>
</dbReference>
<evidence type="ECO:0000313" key="8">
    <source>
        <dbReference type="Proteomes" id="UP000325273"/>
    </source>
</evidence>
<comment type="caution">
    <text evidence="7">The sequence shown here is derived from an EMBL/GenBank/DDBJ whole genome shotgun (WGS) entry which is preliminary data.</text>
</comment>
<evidence type="ECO:0000259" key="5">
    <source>
        <dbReference type="PROSITE" id="PS51077"/>
    </source>
</evidence>
<dbReference type="PROSITE" id="PS51077">
    <property type="entry name" value="HTH_ICLR"/>
    <property type="match status" value="1"/>
</dbReference>
<keyword evidence="3" id="KW-0804">Transcription</keyword>
<evidence type="ECO:0000313" key="7">
    <source>
        <dbReference type="EMBL" id="KAA1004741.1"/>
    </source>
</evidence>
<dbReference type="InterPro" id="IPR014757">
    <property type="entry name" value="Tscrpt_reg_IclR_C"/>
</dbReference>
<dbReference type="PANTHER" id="PTHR30136:SF8">
    <property type="entry name" value="TRANSCRIPTIONAL REGULATORY PROTEIN"/>
    <property type="match status" value="1"/>
</dbReference>
<dbReference type="InterPro" id="IPR036390">
    <property type="entry name" value="WH_DNA-bd_sf"/>
</dbReference>
<accession>A0A5B0GPG9</accession>
<keyword evidence="1" id="KW-0805">Transcription regulation</keyword>
<feature type="domain" description="HTH iclR-type" evidence="5">
    <location>
        <begin position="25"/>
        <end position="87"/>
    </location>
</feature>
<dbReference type="EMBL" id="VTUZ01000026">
    <property type="protein sequence ID" value="KAA1004741.1"/>
    <property type="molecule type" value="Genomic_DNA"/>
</dbReference>
<keyword evidence="2" id="KW-0238">DNA-binding</keyword>
<keyword evidence="8" id="KW-1185">Reference proteome</keyword>
<dbReference type="SUPFAM" id="SSF55781">
    <property type="entry name" value="GAF domain-like"/>
    <property type="match status" value="1"/>
</dbReference>
<dbReference type="SMART" id="SM00346">
    <property type="entry name" value="HTH_ICLR"/>
    <property type="match status" value="1"/>
</dbReference>
<dbReference type="SUPFAM" id="SSF46785">
    <property type="entry name" value="Winged helix' DNA-binding domain"/>
    <property type="match status" value="1"/>
</dbReference>
<dbReference type="InterPro" id="IPR036388">
    <property type="entry name" value="WH-like_DNA-bd_sf"/>
</dbReference>
<organism evidence="7 8">
    <name type="scientific">Paraburkholderia panacisoli</name>
    <dbReference type="NCBI Taxonomy" id="2603818"/>
    <lineage>
        <taxon>Bacteria</taxon>
        <taxon>Pseudomonadati</taxon>
        <taxon>Pseudomonadota</taxon>
        <taxon>Betaproteobacteria</taxon>
        <taxon>Burkholderiales</taxon>
        <taxon>Burkholderiaceae</taxon>
        <taxon>Paraburkholderia</taxon>
    </lineage>
</organism>
<evidence type="ECO:0000259" key="6">
    <source>
        <dbReference type="PROSITE" id="PS51078"/>
    </source>
</evidence>
<evidence type="ECO:0000256" key="1">
    <source>
        <dbReference type="ARBA" id="ARBA00023015"/>
    </source>
</evidence>
<dbReference type="AlphaFoldDB" id="A0A5B0GPG9"/>
<evidence type="ECO:0000256" key="4">
    <source>
        <dbReference type="SAM" id="MobiDB-lite"/>
    </source>
</evidence>
<dbReference type="Pfam" id="PF01614">
    <property type="entry name" value="IclR_C"/>
    <property type="match status" value="1"/>
</dbReference>